<name>A0A382UWJ9_9ZZZZ</name>
<evidence type="ECO:0000259" key="1">
    <source>
        <dbReference type="Pfam" id="PF02742"/>
    </source>
</evidence>
<sequence>MNPTNALLLSALIAAALAALLWPEKGLLPRWRHLRHAGERTLLEDALKHLYDCEYLGRSTSVASLSGALQIPQGRATEIIILLESQSLSKSTENGPRLTSSGRDYALRVLRIHRLWEQHLAQRTGVSHSDWHRLA</sequence>
<gene>
    <name evidence="2" type="ORF">METZ01_LOCUS391490</name>
</gene>
<feature type="non-terminal residue" evidence="2">
    <location>
        <position position="135"/>
    </location>
</feature>
<reference evidence="2" key="1">
    <citation type="submission" date="2018-05" db="EMBL/GenBank/DDBJ databases">
        <authorList>
            <person name="Lanie J.A."/>
            <person name="Ng W.-L."/>
            <person name="Kazmierczak K.M."/>
            <person name="Andrzejewski T.M."/>
            <person name="Davidsen T.M."/>
            <person name="Wayne K.J."/>
            <person name="Tettelin H."/>
            <person name="Glass J.I."/>
            <person name="Rusch D."/>
            <person name="Podicherti R."/>
            <person name="Tsui H.-C.T."/>
            <person name="Winkler M.E."/>
        </authorList>
    </citation>
    <scope>NUCLEOTIDE SEQUENCE</scope>
</reference>
<dbReference type="Gene3D" id="1.10.10.10">
    <property type="entry name" value="Winged helix-like DNA-binding domain superfamily/Winged helix DNA-binding domain"/>
    <property type="match status" value="1"/>
</dbReference>
<dbReference type="EMBL" id="UINC01147358">
    <property type="protein sequence ID" value="SVD38636.1"/>
    <property type="molecule type" value="Genomic_DNA"/>
</dbReference>
<dbReference type="GO" id="GO:0046914">
    <property type="term" value="F:transition metal ion binding"/>
    <property type="evidence" value="ECO:0007669"/>
    <property type="project" value="InterPro"/>
</dbReference>
<evidence type="ECO:0000313" key="2">
    <source>
        <dbReference type="EMBL" id="SVD38636.1"/>
    </source>
</evidence>
<dbReference type="SUPFAM" id="SSF47979">
    <property type="entry name" value="Iron-dependent repressor protein, dimerization domain"/>
    <property type="match status" value="1"/>
</dbReference>
<dbReference type="InterPro" id="IPR001367">
    <property type="entry name" value="Fe_dep_repressor"/>
</dbReference>
<dbReference type="InterPro" id="IPR036388">
    <property type="entry name" value="WH-like_DNA-bd_sf"/>
</dbReference>
<dbReference type="GO" id="GO:0046983">
    <property type="term" value="F:protein dimerization activity"/>
    <property type="evidence" value="ECO:0007669"/>
    <property type="project" value="InterPro"/>
</dbReference>
<accession>A0A382UWJ9</accession>
<protein>
    <recommendedName>
        <fullName evidence="1">Iron dependent repressor metal binding and dimerisation domain-containing protein</fullName>
    </recommendedName>
</protein>
<organism evidence="2">
    <name type="scientific">marine metagenome</name>
    <dbReference type="NCBI Taxonomy" id="408172"/>
    <lineage>
        <taxon>unclassified sequences</taxon>
        <taxon>metagenomes</taxon>
        <taxon>ecological metagenomes</taxon>
    </lineage>
</organism>
<dbReference type="AlphaFoldDB" id="A0A382UWJ9"/>
<feature type="domain" description="Iron dependent repressor metal binding and dimerisation" evidence="1">
    <location>
        <begin position="99"/>
        <end position="135"/>
    </location>
</feature>
<dbReference type="InterPro" id="IPR036421">
    <property type="entry name" value="Fe_dep_repressor_sf"/>
</dbReference>
<proteinExistence type="predicted"/>
<dbReference type="Pfam" id="PF02742">
    <property type="entry name" value="Fe_dep_repr_C"/>
    <property type="match status" value="1"/>
</dbReference>